<feature type="non-terminal residue" evidence="2">
    <location>
        <position position="1"/>
    </location>
</feature>
<gene>
    <name evidence="2" type="ORF">D6D24_07409</name>
</gene>
<name>A0A4S8VHN2_AURPU</name>
<feature type="compositionally biased region" description="Acidic residues" evidence="1">
    <location>
        <begin position="142"/>
        <end position="157"/>
    </location>
</feature>
<evidence type="ECO:0000313" key="3">
    <source>
        <dbReference type="Proteomes" id="UP000308014"/>
    </source>
</evidence>
<dbReference type="EMBL" id="QZAJ01000357">
    <property type="protein sequence ID" value="THW11145.1"/>
    <property type="molecule type" value="Genomic_DNA"/>
</dbReference>
<accession>A0A4S8VHN2</accession>
<comment type="caution">
    <text evidence="2">The sequence shown here is derived from an EMBL/GenBank/DDBJ whole genome shotgun (WGS) entry which is preliminary data.</text>
</comment>
<feature type="region of interest" description="Disordered" evidence="1">
    <location>
        <begin position="24"/>
        <end position="215"/>
    </location>
</feature>
<feature type="compositionally biased region" description="Polar residues" evidence="1">
    <location>
        <begin position="101"/>
        <end position="113"/>
    </location>
</feature>
<dbReference type="AlphaFoldDB" id="A0A4S8VHN2"/>
<protein>
    <submittedName>
        <fullName evidence="2">Uncharacterized protein</fullName>
    </submittedName>
</protein>
<sequence length="215" mass="24344">YFKPAATSQRARPGSVVDTAIVVEESDSETFQSHRQPSAKHPAWNLDEDDDEDQPPRNPARINDADGDYALALQLQAEEEDNQRRAQAAQDQQEDELSRQFLEQSRLPSTSTPELRLPVQPAWKFDEEEVQPPEDSGWSVNGEEDPLVRDDDEDEDKEGGAAEEIQGYDEFFEVQEQDPIPDPELEKLLENSIDCDVDMDSGRHAKIQLSPNQRA</sequence>
<proteinExistence type="predicted"/>
<organism evidence="2 3">
    <name type="scientific">Aureobasidium pullulans</name>
    <name type="common">Black yeast</name>
    <name type="synonym">Pullularia pullulans</name>
    <dbReference type="NCBI Taxonomy" id="5580"/>
    <lineage>
        <taxon>Eukaryota</taxon>
        <taxon>Fungi</taxon>
        <taxon>Dikarya</taxon>
        <taxon>Ascomycota</taxon>
        <taxon>Pezizomycotina</taxon>
        <taxon>Dothideomycetes</taxon>
        <taxon>Dothideomycetidae</taxon>
        <taxon>Dothideales</taxon>
        <taxon>Saccotheciaceae</taxon>
        <taxon>Aureobasidium</taxon>
    </lineage>
</organism>
<feature type="compositionally biased region" description="Acidic residues" evidence="1">
    <location>
        <begin position="166"/>
        <end position="183"/>
    </location>
</feature>
<evidence type="ECO:0000313" key="2">
    <source>
        <dbReference type="EMBL" id="THW11145.1"/>
    </source>
</evidence>
<dbReference type="Proteomes" id="UP000308014">
    <property type="component" value="Unassembled WGS sequence"/>
</dbReference>
<evidence type="ECO:0000256" key="1">
    <source>
        <dbReference type="SAM" id="MobiDB-lite"/>
    </source>
</evidence>
<reference evidence="2 3" key="1">
    <citation type="submission" date="2018-10" db="EMBL/GenBank/DDBJ databases">
        <title>Fifty Aureobasidium pullulans genomes reveal a recombining polyextremotolerant generalist.</title>
        <authorList>
            <person name="Gostincar C."/>
            <person name="Turk M."/>
            <person name="Zajc J."/>
            <person name="Gunde-Cimerman N."/>
        </authorList>
    </citation>
    <scope>NUCLEOTIDE SEQUENCE [LARGE SCALE GENOMIC DNA]</scope>
    <source>
        <strain evidence="2 3">EXF-11318</strain>
    </source>
</reference>